<evidence type="ECO:0000256" key="16">
    <source>
        <dbReference type="ARBA" id="ARBA00049209"/>
    </source>
</evidence>
<dbReference type="InterPro" id="IPR036652">
    <property type="entry name" value="YjeF_N_dom_sf"/>
</dbReference>
<evidence type="ECO:0000256" key="11">
    <source>
        <dbReference type="ARBA" id="ARBA00023235"/>
    </source>
</evidence>
<keyword evidence="5 18" id="KW-0479">Metal-binding</keyword>
<dbReference type="HAMAP" id="MF_01965">
    <property type="entry name" value="NADHX_dehydratase"/>
    <property type="match status" value="1"/>
</dbReference>
<feature type="domain" description="YjeF C-terminal" evidence="20">
    <location>
        <begin position="225"/>
        <end position="503"/>
    </location>
</feature>
<evidence type="ECO:0000256" key="10">
    <source>
        <dbReference type="ARBA" id="ARBA00023027"/>
    </source>
</evidence>
<comment type="similarity">
    <text evidence="17">Belongs to the NnrD/CARKD family.</text>
</comment>
<evidence type="ECO:0000256" key="9">
    <source>
        <dbReference type="ARBA" id="ARBA00022958"/>
    </source>
</evidence>
<dbReference type="PANTHER" id="PTHR12592">
    <property type="entry name" value="ATP-DEPENDENT (S)-NAD(P)H-HYDRATE DEHYDRATASE FAMILY MEMBER"/>
    <property type="match status" value="1"/>
</dbReference>
<feature type="binding site" evidence="17">
    <location>
        <begin position="413"/>
        <end position="417"/>
    </location>
    <ligand>
        <name>AMP</name>
        <dbReference type="ChEBI" id="CHEBI:456215"/>
    </ligand>
</feature>
<name>A0ABR5MJC7_9BACI</name>
<evidence type="ECO:0000259" key="20">
    <source>
        <dbReference type="PROSITE" id="PS51383"/>
    </source>
</evidence>
<dbReference type="NCBIfam" id="TIGR00196">
    <property type="entry name" value="yjeF_cterm"/>
    <property type="match status" value="1"/>
</dbReference>
<dbReference type="Proteomes" id="UP000037854">
    <property type="component" value="Unassembled WGS sequence"/>
</dbReference>
<evidence type="ECO:0000256" key="12">
    <source>
        <dbReference type="ARBA" id="ARBA00023239"/>
    </source>
</evidence>
<evidence type="ECO:0000256" key="6">
    <source>
        <dbReference type="ARBA" id="ARBA00022741"/>
    </source>
</evidence>
<dbReference type="Pfam" id="PF03853">
    <property type="entry name" value="YjeF_N"/>
    <property type="match status" value="1"/>
</dbReference>
<organism evidence="22 23">
    <name type="scientific">Oceanobacillus caeni</name>
    <dbReference type="NCBI Taxonomy" id="405946"/>
    <lineage>
        <taxon>Bacteria</taxon>
        <taxon>Bacillati</taxon>
        <taxon>Bacillota</taxon>
        <taxon>Bacilli</taxon>
        <taxon>Bacillales</taxon>
        <taxon>Bacillaceae</taxon>
        <taxon>Oceanobacillus</taxon>
    </lineage>
</organism>
<evidence type="ECO:0000313" key="22">
    <source>
        <dbReference type="EMBL" id="KPH75640.1"/>
    </source>
</evidence>
<keyword evidence="6 17" id="KW-0547">Nucleotide-binding</keyword>
<evidence type="ECO:0000256" key="14">
    <source>
        <dbReference type="ARBA" id="ARBA00025153"/>
    </source>
</evidence>
<comment type="catalytic activity">
    <reaction evidence="1 18 19">
        <text>(6R)-NADHX = (6S)-NADHX</text>
        <dbReference type="Rhea" id="RHEA:32215"/>
        <dbReference type="ChEBI" id="CHEBI:64074"/>
        <dbReference type="ChEBI" id="CHEBI:64075"/>
        <dbReference type="EC" id="5.1.99.6"/>
    </reaction>
</comment>
<comment type="similarity">
    <text evidence="4 19">In the C-terminal section; belongs to the NnrD/CARKD family.</text>
</comment>
<keyword evidence="10 17" id="KW-0520">NAD</keyword>
<evidence type="ECO:0000256" key="2">
    <source>
        <dbReference type="ARBA" id="ARBA00000909"/>
    </source>
</evidence>
<feature type="domain" description="YjeF N-terminal" evidence="21">
    <location>
        <begin position="9"/>
        <end position="216"/>
    </location>
</feature>
<dbReference type="PROSITE" id="PS51385">
    <property type="entry name" value="YJEF_N"/>
    <property type="match status" value="1"/>
</dbReference>
<reference evidence="22 23" key="1">
    <citation type="submission" date="2015-07" db="EMBL/GenBank/DDBJ databases">
        <title>High-quality draft genome sequence of Oceanobacillus caeni HM6, a bacillus isolated from a human feces.</title>
        <authorList>
            <person name="Kumar J."/>
            <person name="Verma M.K."/>
            <person name="Pandey R."/>
            <person name="Bhambi M."/>
            <person name="Chauhan N."/>
        </authorList>
    </citation>
    <scope>NUCLEOTIDE SEQUENCE [LARGE SCALE GENOMIC DNA]</scope>
    <source>
        <strain evidence="22 23">HM6</strain>
    </source>
</reference>
<dbReference type="PANTHER" id="PTHR12592:SF0">
    <property type="entry name" value="ATP-DEPENDENT (S)-NAD(P)H-HYDRATE DEHYDRATASE"/>
    <property type="match status" value="1"/>
</dbReference>
<dbReference type="SUPFAM" id="SSF53613">
    <property type="entry name" value="Ribokinase-like"/>
    <property type="match status" value="1"/>
</dbReference>
<comment type="similarity">
    <text evidence="18">Belongs to the NnrE/AIBP family.</text>
</comment>
<feature type="binding site" evidence="17">
    <location>
        <position position="376"/>
    </location>
    <ligand>
        <name>(6S)-NADPHX</name>
        <dbReference type="ChEBI" id="CHEBI:64076"/>
    </ligand>
</feature>
<dbReference type="InterPro" id="IPR029056">
    <property type="entry name" value="Ribokinase-like"/>
</dbReference>
<keyword evidence="7 17" id="KW-0067">ATP-binding</keyword>
<evidence type="ECO:0000313" key="23">
    <source>
        <dbReference type="Proteomes" id="UP000037854"/>
    </source>
</evidence>
<feature type="binding site" evidence="18">
    <location>
        <begin position="130"/>
        <end position="136"/>
    </location>
    <ligand>
        <name>(6S)-NADPHX</name>
        <dbReference type="ChEBI" id="CHEBI:64076"/>
    </ligand>
</feature>
<keyword evidence="13" id="KW-0511">Multifunctional enzyme</keyword>
<sequence>MNIVTAEEMYDVDHYTMKEIGLDGKVLMENAGRAVSEKVKQVIRKEDRVTIVIGPGNNGGDGFVIARTFMEDGYRVQAVQLVPDKKIGGDASYHKQIFLNCGGDVFLLKENDEFDIILSQTDVLVDCILGIGVYGPLRSPIKEYVRKINEANVMIISVDIPSGLPSDEGLTDFESVQADYTFTIGAPKLSAFLQTTAIFYGKWETVSIGFPKKVLSQFSKRELWSEQLFKETMPKRNPFSYKGNHGRGLIVGGSLVMPGSITMTVQAALKAGAGLITAATVKENIPIITSNCPEAMSIPLSDVNGFLVNDTSISTSNYDAIAIGIGMGRKEGTTNLVRTIMQANCPLIIDADGLYHLKSSLSIVKKRQAPTIITPHAGEMAMLLDVSIKELLLSPFQYSLDFAREYGVYVVLKGKFTIITSPGGRQIVNTTGNQGLAKGGSGDVLTGIILAMVLQHDDLLQSLCNACYVHGKAADLQIEEKNTYYDLMATDVISGIPNVYRTLF</sequence>
<dbReference type="InterPro" id="IPR030677">
    <property type="entry name" value="Nnr"/>
</dbReference>
<feature type="binding site" evidence="18">
    <location>
        <position position="126"/>
    </location>
    <ligand>
        <name>K(+)</name>
        <dbReference type="ChEBI" id="CHEBI:29103"/>
    </ligand>
</feature>
<keyword evidence="11 18" id="KW-0413">Isomerase</keyword>
<comment type="catalytic activity">
    <reaction evidence="15 17 19">
        <text>(6S)-NADHX + ADP = AMP + phosphate + NADH + H(+)</text>
        <dbReference type="Rhea" id="RHEA:32223"/>
        <dbReference type="ChEBI" id="CHEBI:15378"/>
        <dbReference type="ChEBI" id="CHEBI:43474"/>
        <dbReference type="ChEBI" id="CHEBI:57945"/>
        <dbReference type="ChEBI" id="CHEBI:64074"/>
        <dbReference type="ChEBI" id="CHEBI:456215"/>
        <dbReference type="ChEBI" id="CHEBI:456216"/>
        <dbReference type="EC" id="4.2.1.136"/>
    </reaction>
</comment>
<gene>
    <name evidence="18" type="primary">nnrE</name>
    <name evidence="17" type="synonym">nnrD</name>
    <name evidence="22" type="ORF">AFL42_08720</name>
</gene>
<comment type="catalytic activity">
    <reaction evidence="16 17 19">
        <text>(6S)-NADPHX + ADP = AMP + phosphate + NADPH + H(+)</text>
        <dbReference type="Rhea" id="RHEA:32235"/>
        <dbReference type="ChEBI" id="CHEBI:15378"/>
        <dbReference type="ChEBI" id="CHEBI:43474"/>
        <dbReference type="ChEBI" id="CHEBI:57783"/>
        <dbReference type="ChEBI" id="CHEBI:64076"/>
        <dbReference type="ChEBI" id="CHEBI:456215"/>
        <dbReference type="ChEBI" id="CHEBI:456216"/>
        <dbReference type="EC" id="4.2.1.136"/>
    </reaction>
</comment>
<accession>A0ABR5MJC7</accession>
<comment type="caution">
    <text evidence="22">The sequence shown here is derived from an EMBL/GenBank/DDBJ whole genome shotgun (WGS) entry which is preliminary data.</text>
</comment>
<evidence type="ECO:0000256" key="13">
    <source>
        <dbReference type="ARBA" id="ARBA00023268"/>
    </source>
</evidence>
<keyword evidence="9 18" id="KW-0630">Potassium</keyword>
<dbReference type="PROSITE" id="PS01050">
    <property type="entry name" value="YJEF_C_2"/>
    <property type="match status" value="1"/>
</dbReference>
<comment type="catalytic activity">
    <reaction evidence="2 18 19">
        <text>(6R)-NADPHX = (6S)-NADPHX</text>
        <dbReference type="Rhea" id="RHEA:32227"/>
        <dbReference type="ChEBI" id="CHEBI:64076"/>
        <dbReference type="ChEBI" id="CHEBI:64077"/>
        <dbReference type="EC" id="5.1.99.6"/>
    </reaction>
</comment>
<evidence type="ECO:0000256" key="18">
    <source>
        <dbReference type="HAMAP-Rule" id="MF_01966"/>
    </source>
</evidence>
<dbReference type="EC" id="5.1.99.6" evidence="19"/>
<keyword evidence="12 17" id="KW-0456">Lyase</keyword>
<feature type="binding site" evidence="17">
    <location>
        <position position="326"/>
    </location>
    <ligand>
        <name>(6S)-NADPHX</name>
        <dbReference type="ChEBI" id="CHEBI:64076"/>
    </ligand>
</feature>
<comment type="function">
    <text evidence="18">Catalyzes the epimerization of the S- and R-forms of NAD(P)HX, a damaged form of NAD(P)H that is a result of enzymatic or heat-dependent hydration. This is a prerequisite for the S-specific NAD(P)H-hydrate dehydratase to allow the repair of both epimers of NAD(P)HX.</text>
</comment>
<feature type="binding site" evidence="17">
    <location>
        <position position="443"/>
    </location>
    <ligand>
        <name>(6S)-NADPHX</name>
        <dbReference type="ChEBI" id="CHEBI:64076"/>
    </ligand>
</feature>
<dbReference type="PIRSF" id="PIRSF017184">
    <property type="entry name" value="Nnr"/>
    <property type="match status" value="1"/>
</dbReference>
<comment type="cofactor">
    <cofactor evidence="18 19">
        <name>K(+)</name>
        <dbReference type="ChEBI" id="CHEBI:29103"/>
    </cofactor>
    <text evidence="18 19">Binds 1 potassium ion per subunit.</text>
</comment>
<dbReference type="InterPro" id="IPR017953">
    <property type="entry name" value="Carbohydrate_kinase_pred_CS"/>
</dbReference>
<comment type="function">
    <text evidence="14 19">Bifunctional enzyme that catalyzes the epimerization of the S- and R-forms of NAD(P)HX and the dehydration of the S-form of NAD(P)HX at the expense of ADP, which is converted to AMP. This allows the repair of both epimers of NAD(P)HX, a damaged form of NAD(P)H that is a result of enzymatic or heat-dependent hydration.</text>
</comment>
<evidence type="ECO:0000256" key="8">
    <source>
        <dbReference type="ARBA" id="ARBA00022857"/>
    </source>
</evidence>
<comment type="subunit">
    <text evidence="17">Homotetramer.</text>
</comment>
<dbReference type="InterPro" id="IPR004443">
    <property type="entry name" value="YjeF_N_dom"/>
</dbReference>
<feature type="binding site" evidence="18">
    <location>
        <position position="58"/>
    </location>
    <ligand>
        <name>K(+)</name>
        <dbReference type="ChEBI" id="CHEBI:29103"/>
    </ligand>
</feature>
<evidence type="ECO:0000256" key="19">
    <source>
        <dbReference type="PIRNR" id="PIRNR017184"/>
    </source>
</evidence>
<comment type="cofactor">
    <cofactor evidence="17">
        <name>Mg(2+)</name>
        <dbReference type="ChEBI" id="CHEBI:18420"/>
    </cofactor>
</comment>
<keyword evidence="8 17" id="KW-0521">NADP</keyword>
<evidence type="ECO:0000259" key="21">
    <source>
        <dbReference type="PROSITE" id="PS51385"/>
    </source>
</evidence>
<dbReference type="Gene3D" id="3.40.50.10260">
    <property type="entry name" value="YjeF N-terminal domain"/>
    <property type="match status" value="1"/>
</dbReference>
<feature type="binding site" evidence="18">
    <location>
        <begin position="57"/>
        <end position="61"/>
    </location>
    <ligand>
        <name>(6S)-NADPHX</name>
        <dbReference type="ChEBI" id="CHEBI:64076"/>
    </ligand>
</feature>
<dbReference type="EC" id="4.2.1.136" evidence="19"/>
<evidence type="ECO:0000256" key="7">
    <source>
        <dbReference type="ARBA" id="ARBA00022840"/>
    </source>
</evidence>
<dbReference type="CDD" id="cd01171">
    <property type="entry name" value="YXKO-related"/>
    <property type="match status" value="1"/>
</dbReference>
<feature type="binding site" evidence="17">
    <location>
        <position position="442"/>
    </location>
    <ligand>
        <name>AMP</name>
        <dbReference type="ChEBI" id="CHEBI:456215"/>
    </ligand>
</feature>
<evidence type="ECO:0000256" key="3">
    <source>
        <dbReference type="ARBA" id="ARBA00006001"/>
    </source>
</evidence>
<protein>
    <recommendedName>
        <fullName evidence="19">Bifunctional NAD(P)H-hydrate repair enzyme</fullName>
    </recommendedName>
    <alternativeName>
        <fullName evidence="19">Nicotinamide nucleotide repair protein</fullName>
    </alternativeName>
    <domain>
        <recommendedName>
            <fullName evidence="19">ADP-dependent (S)-NAD(P)H-hydrate dehydratase</fullName>
            <ecNumber evidence="19">4.2.1.136</ecNumber>
        </recommendedName>
        <alternativeName>
            <fullName evidence="19">ADP-dependent NAD(P)HX dehydratase</fullName>
        </alternativeName>
    </domain>
    <domain>
        <recommendedName>
            <fullName evidence="19">NAD(P)H-hydrate epimerase</fullName>
            <ecNumber evidence="19">5.1.99.6</ecNumber>
        </recommendedName>
    </domain>
</protein>
<evidence type="ECO:0000256" key="15">
    <source>
        <dbReference type="ARBA" id="ARBA00048238"/>
    </source>
</evidence>
<dbReference type="Gene3D" id="3.40.1190.20">
    <property type="match status" value="1"/>
</dbReference>
<dbReference type="NCBIfam" id="TIGR00197">
    <property type="entry name" value="yjeF_nterm"/>
    <property type="match status" value="1"/>
</dbReference>
<dbReference type="PROSITE" id="PS51383">
    <property type="entry name" value="YJEF_C_3"/>
    <property type="match status" value="1"/>
</dbReference>
<comment type="caution">
    <text evidence="17">Lacks conserved residue(s) required for the propagation of feature annotation.</text>
</comment>
<evidence type="ECO:0000256" key="1">
    <source>
        <dbReference type="ARBA" id="ARBA00000013"/>
    </source>
</evidence>
<dbReference type="HAMAP" id="MF_01966">
    <property type="entry name" value="NADHX_epimerase"/>
    <property type="match status" value="1"/>
</dbReference>
<feature type="binding site" evidence="18">
    <location>
        <position position="159"/>
    </location>
    <ligand>
        <name>(6S)-NADPHX</name>
        <dbReference type="ChEBI" id="CHEBI:64076"/>
    </ligand>
</feature>
<evidence type="ECO:0000256" key="17">
    <source>
        <dbReference type="HAMAP-Rule" id="MF_01965"/>
    </source>
</evidence>
<dbReference type="SUPFAM" id="SSF64153">
    <property type="entry name" value="YjeF N-terminal domain-like"/>
    <property type="match status" value="1"/>
</dbReference>
<feature type="binding site" evidence="18">
    <location>
        <position position="162"/>
    </location>
    <ligand>
        <name>K(+)</name>
        <dbReference type="ChEBI" id="CHEBI:29103"/>
    </ligand>
</feature>
<comment type="function">
    <text evidence="17">Catalyzes the dehydration of the S-form of NAD(P)HX at the expense of ADP, which is converted to AMP. Together with NAD(P)HX epimerase, which catalyzes the epimerization of the S- and R-forms, the enzyme allows the repair of both epimers of NAD(P)HX, a damaged form of NAD(P)H that is a result of enzymatic or heat-dependent hydration.</text>
</comment>
<evidence type="ECO:0000256" key="5">
    <source>
        <dbReference type="ARBA" id="ARBA00022723"/>
    </source>
</evidence>
<keyword evidence="23" id="KW-1185">Reference proteome</keyword>
<dbReference type="InterPro" id="IPR000631">
    <property type="entry name" value="CARKD"/>
</dbReference>
<evidence type="ECO:0000256" key="4">
    <source>
        <dbReference type="ARBA" id="ARBA00009524"/>
    </source>
</evidence>
<proteinExistence type="inferred from homology"/>
<comment type="similarity">
    <text evidence="3 19">In the N-terminal section; belongs to the NnrE/AIBP family.</text>
</comment>
<dbReference type="Pfam" id="PF01256">
    <property type="entry name" value="Carb_kinase"/>
    <property type="match status" value="1"/>
</dbReference>
<dbReference type="EMBL" id="LGTK01000024">
    <property type="protein sequence ID" value="KPH75640.1"/>
    <property type="molecule type" value="Genomic_DNA"/>
</dbReference>
<dbReference type="RefSeq" id="WP_060668403.1">
    <property type="nucleotide sequence ID" value="NZ_LGTK01000024.1"/>
</dbReference>